<keyword evidence="2" id="KW-0046">Antibiotic resistance</keyword>
<evidence type="ECO:0000256" key="1">
    <source>
        <dbReference type="ARBA" id="ARBA00003217"/>
    </source>
</evidence>
<dbReference type="EMBL" id="LN887724">
    <property type="protein sequence ID" value="CUR42799.1"/>
    <property type="molecule type" value="Genomic_DNA"/>
</dbReference>
<feature type="domain" description="Peptidase S11 D-Ala-D-Ala carboxypeptidase A C-terminal" evidence="3">
    <location>
        <begin position="314"/>
        <end position="413"/>
    </location>
</feature>
<proteinExistence type="inferred from homology"/>
<comment type="catalytic activity">
    <reaction evidence="2">
        <text>a beta-lactam + H2O = a substituted beta-amino acid</text>
        <dbReference type="Rhea" id="RHEA:20401"/>
        <dbReference type="ChEBI" id="CHEBI:15377"/>
        <dbReference type="ChEBI" id="CHEBI:35627"/>
        <dbReference type="ChEBI" id="CHEBI:140347"/>
        <dbReference type="EC" id="3.5.2.6"/>
    </reaction>
</comment>
<accession>A0A0U5K1K5</accession>
<keyword evidence="4" id="KW-0121">Carboxypeptidase</keyword>
<dbReference type="Gene3D" id="2.60.410.10">
    <property type="entry name" value="D-Ala-D-Ala carboxypeptidase, C-terminal domain"/>
    <property type="match status" value="1"/>
</dbReference>
<dbReference type="SUPFAM" id="SSF56601">
    <property type="entry name" value="beta-lactamase/transpeptidase-like"/>
    <property type="match status" value="1"/>
</dbReference>
<name>A0A0U5K1K5_LIMRT</name>
<organism evidence="4">
    <name type="scientific">Limosilactobacillus reuteri</name>
    <name type="common">Lactobacillus reuteri</name>
    <dbReference type="NCBI Taxonomy" id="1598"/>
    <lineage>
        <taxon>Bacteria</taxon>
        <taxon>Bacillati</taxon>
        <taxon>Bacillota</taxon>
        <taxon>Bacilli</taxon>
        <taxon>Lactobacillales</taxon>
        <taxon>Lactobacillaceae</taxon>
        <taxon>Limosilactobacillus</taxon>
    </lineage>
</organism>
<sequence length="417" mass="46094">MIKMKKVQSFFTKLLLVMAVISICLNGLGMFAKVHADTAAFQMDARAAYAIDAESGQVLYQKNATKRYPIASVIKILTLGVILQDIRNPHLKWDQKIKITPAVAKMADDWHFSNVPLVDGEEYTVRQLVDSMMLVSADGSTEALALADAGSTAAFNKKMMAFAKKAGVTDIKIYNMIGLPNGDLGEHKLKGVDKDAENLLSAKDVALISKYLVEQYPETLDITKQKFANFDVTKDQQYLMTNVNALLPQNGFAPKNGEIDGLKTGNTDRAGKCIVSTGTFAGRRIILVALHTKGEWNDQSKMQQDFYNKLVDEYQPVEIKKVSDLSAKLTSVKVKNGKNKNKANIKLTKKTTVWLPKDMKLQATKPTLRVQENDQKQLTAPVKKNQQVGSIKLHIPGLPDFNIPVSASQSVAKKSMF</sequence>
<dbReference type="InterPro" id="IPR012338">
    <property type="entry name" value="Beta-lactam/transpept-like"/>
</dbReference>
<dbReference type="InterPro" id="IPR012907">
    <property type="entry name" value="Peptidase_S11_C"/>
</dbReference>
<keyword evidence="4" id="KW-0645">Protease</keyword>
<dbReference type="GO" id="GO:0006508">
    <property type="term" value="P:proteolysis"/>
    <property type="evidence" value="ECO:0007669"/>
    <property type="project" value="InterPro"/>
</dbReference>
<dbReference type="InterPro" id="IPR015956">
    <property type="entry name" value="Peniciliin-bd_prot_C_sf"/>
</dbReference>
<comment type="function">
    <text evidence="1">Removes C-terminal D-alanyl residues from sugar-peptide cell wall precursors.</text>
</comment>
<dbReference type="PANTHER" id="PTHR21581:SF11">
    <property type="entry name" value="D-ALANYL-D-ALANINE CARBOXYPEPTIDASE DACA"/>
    <property type="match status" value="1"/>
</dbReference>
<dbReference type="InterPro" id="IPR023650">
    <property type="entry name" value="Beta-lactam_class-A_AS"/>
</dbReference>
<dbReference type="Pfam" id="PF00768">
    <property type="entry name" value="Peptidase_S11"/>
    <property type="match status" value="1"/>
</dbReference>
<dbReference type="GO" id="GO:0008800">
    <property type="term" value="F:beta-lactamase activity"/>
    <property type="evidence" value="ECO:0007669"/>
    <property type="project" value="UniProtKB-UniRule"/>
</dbReference>
<dbReference type="EC" id="3.5.2.6" evidence="2"/>
<dbReference type="SUPFAM" id="SSF69189">
    <property type="entry name" value="Penicillin-binding protein associated domain"/>
    <property type="match status" value="1"/>
</dbReference>
<dbReference type="AlphaFoldDB" id="A0A0U5K1K5"/>
<evidence type="ECO:0000259" key="3">
    <source>
        <dbReference type="SMART" id="SM00936"/>
    </source>
</evidence>
<dbReference type="GO" id="GO:0046677">
    <property type="term" value="P:response to antibiotic"/>
    <property type="evidence" value="ECO:0007669"/>
    <property type="project" value="UniProtKB-UniRule"/>
</dbReference>
<dbReference type="SMART" id="SM00936">
    <property type="entry name" value="PBP5_C"/>
    <property type="match status" value="1"/>
</dbReference>
<dbReference type="PANTHER" id="PTHR21581">
    <property type="entry name" value="D-ALANYL-D-ALANINE CARBOXYPEPTIDASE"/>
    <property type="match status" value="1"/>
</dbReference>
<dbReference type="PROSITE" id="PS00146">
    <property type="entry name" value="BETA_LACTAMASE_A"/>
    <property type="match status" value="1"/>
</dbReference>
<keyword evidence="2 4" id="KW-0378">Hydrolase</keyword>
<evidence type="ECO:0000313" key="4">
    <source>
        <dbReference type="EMBL" id="CUR42799.1"/>
    </source>
</evidence>
<protein>
    <recommendedName>
        <fullName evidence="2">Beta-lactamase</fullName>
        <ecNumber evidence="2">3.5.2.6</ecNumber>
    </recommendedName>
</protein>
<dbReference type="InterPro" id="IPR037167">
    <property type="entry name" value="Peptidase_S11_C_sf"/>
</dbReference>
<reference evidence="4" key="1">
    <citation type="submission" date="2015-10" db="EMBL/GenBank/DDBJ databases">
        <authorList>
            <person name="Gilbert D.G."/>
        </authorList>
    </citation>
    <scope>NUCLEOTIDE SEQUENCE</scope>
    <source>
        <strain evidence="4">Lp167-67</strain>
    </source>
</reference>
<dbReference type="InterPro" id="IPR001967">
    <property type="entry name" value="Peptidase_S11_N"/>
</dbReference>
<evidence type="ECO:0000256" key="2">
    <source>
        <dbReference type="RuleBase" id="RU361140"/>
    </source>
</evidence>
<comment type="similarity">
    <text evidence="2">Belongs to the class-A beta-lactamase family.</text>
</comment>
<dbReference type="GO" id="GO:0009002">
    <property type="term" value="F:serine-type D-Ala-D-Ala carboxypeptidase activity"/>
    <property type="evidence" value="ECO:0007669"/>
    <property type="project" value="InterPro"/>
</dbReference>
<gene>
    <name evidence="4" type="ORF">LRLP16767_LRLP167_00590</name>
</gene>
<dbReference type="Gene3D" id="3.40.710.10">
    <property type="entry name" value="DD-peptidase/beta-lactamase superfamily"/>
    <property type="match status" value="1"/>
</dbReference>